<feature type="repeat" description="TPR" evidence="1">
    <location>
        <begin position="329"/>
        <end position="362"/>
    </location>
</feature>
<dbReference type="SUPFAM" id="SSF48452">
    <property type="entry name" value="TPR-like"/>
    <property type="match status" value="1"/>
</dbReference>
<dbReference type="Pfam" id="PF13432">
    <property type="entry name" value="TPR_16"/>
    <property type="match status" value="1"/>
</dbReference>
<dbReference type="GO" id="GO:0016758">
    <property type="term" value="F:hexosyltransferase activity"/>
    <property type="evidence" value="ECO:0007669"/>
    <property type="project" value="UniProtKB-ARBA"/>
</dbReference>
<reference evidence="3 4" key="1">
    <citation type="submission" date="2019-02" db="EMBL/GenBank/DDBJ databases">
        <authorList>
            <person name="Li S.-H."/>
        </authorList>
    </citation>
    <scope>NUCLEOTIDE SEQUENCE [LARGE SCALE GENOMIC DNA]</scope>
    <source>
        <strain evidence="3 4">IMCC14385</strain>
    </source>
</reference>
<dbReference type="PANTHER" id="PTHR22916">
    <property type="entry name" value="GLYCOSYLTRANSFERASE"/>
    <property type="match status" value="1"/>
</dbReference>
<keyword evidence="1" id="KW-0802">TPR repeat</keyword>
<dbReference type="OrthoDB" id="9801954at2"/>
<evidence type="ECO:0000313" key="3">
    <source>
        <dbReference type="EMBL" id="QFU74333.1"/>
    </source>
</evidence>
<dbReference type="Proteomes" id="UP000326287">
    <property type="component" value="Chromosome"/>
</dbReference>
<proteinExistence type="predicted"/>
<dbReference type="InterPro" id="IPR011990">
    <property type="entry name" value="TPR-like_helical_dom_sf"/>
</dbReference>
<dbReference type="SUPFAM" id="SSF53448">
    <property type="entry name" value="Nucleotide-diphospho-sugar transferases"/>
    <property type="match status" value="1"/>
</dbReference>
<dbReference type="InterPro" id="IPR001173">
    <property type="entry name" value="Glyco_trans_2-like"/>
</dbReference>
<keyword evidence="4" id="KW-1185">Reference proteome</keyword>
<dbReference type="PANTHER" id="PTHR22916:SF3">
    <property type="entry name" value="UDP-GLCNAC:BETAGAL BETA-1,3-N-ACETYLGLUCOSAMINYLTRANSFERASE-LIKE PROTEIN 1"/>
    <property type="match status" value="1"/>
</dbReference>
<accession>A0A5P9NEZ7</accession>
<protein>
    <submittedName>
        <fullName evidence="3">Glycosyltransferase</fullName>
    </submittedName>
</protein>
<dbReference type="InterPro" id="IPR019734">
    <property type="entry name" value="TPR_rpt"/>
</dbReference>
<evidence type="ECO:0000313" key="4">
    <source>
        <dbReference type="Proteomes" id="UP000326287"/>
    </source>
</evidence>
<dbReference type="KEGG" id="halc:EY643_00970"/>
<keyword evidence="3" id="KW-0808">Transferase</keyword>
<dbReference type="Gene3D" id="3.90.550.10">
    <property type="entry name" value="Spore Coat Polysaccharide Biosynthesis Protein SpsA, Chain A"/>
    <property type="match status" value="1"/>
</dbReference>
<evidence type="ECO:0000259" key="2">
    <source>
        <dbReference type="Pfam" id="PF00535"/>
    </source>
</evidence>
<dbReference type="CDD" id="cd00761">
    <property type="entry name" value="Glyco_tranf_GTA_type"/>
    <property type="match status" value="1"/>
</dbReference>
<name>A0A5P9NEZ7_9GAMM</name>
<evidence type="ECO:0000256" key="1">
    <source>
        <dbReference type="PROSITE-ProRule" id="PRU00339"/>
    </source>
</evidence>
<gene>
    <name evidence="3" type="ORF">EY643_00970</name>
</gene>
<organism evidence="3 4">
    <name type="scientific">Halioglobus maricola</name>
    <dbReference type="NCBI Taxonomy" id="2601894"/>
    <lineage>
        <taxon>Bacteria</taxon>
        <taxon>Pseudomonadati</taxon>
        <taxon>Pseudomonadota</taxon>
        <taxon>Gammaproteobacteria</taxon>
        <taxon>Cellvibrionales</taxon>
        <taxon>Halieaceae</taxon>
        <taxon>Halioglobus</taxon>
    </lineage>
</organism>
<dbReference type="AlphaFoldDB" id="A0A5P9NEZ7"/>
<dbReference type="PROSITE" id="PS50005">
    <property type="entry name" value="TPR"/>
    <property type="match status" value="1"/>
</dbReference>
<dbReference type="Gene3D" id="1.25.40.10">
    <property type="entry name" value="Tetratricopeptide repeat domain"/>
    <property type="match status" value="1"/>
</dbReference>
<dbReference type="InterPro" id="IPR029044">
    <property type="entry name" value="Nucleotide-diphossugar_trans"/>
</dbReference>
<dbReference type="EMBL" id="CP036422">
    <property type="protein sequence ID" value="QFU74333.1"/>
    <property type="molecule type" value="Genomic_DNA"/>
</dbReference>
<feature type="domain" description="Glycosyltransferase 2-like" evidence="2">
    <location>
        <begin position="12"/>
        <end position="157"/>
    </location>
</feature>
<dbReference type="Pfam" id="PF00535">
    <property type="entry name" value="Glycos_transf_2"/>
    <property type="match status" value="1"/>
</dbReference>
<sequence length="416" mass="47840">MQYRVCLVPQFTILIPTFDHQDTIEWAIRSVLDQRNQDFELFVVGDGAPQRTTEIVNRLMCRDARIRYFANPKDPAQGEIYRHHALAEAKGEYVCYLSDDDLWLPEHLDVMAEGLADSDFVHTIHTGVSPEGEIYALSGDYAQVSWRKRIQAKNYTLHGLSFAGHKLASYHELPYGWRPRPLGTPCDVHMWRQWLAQPDVKFRTVSRVTGLHFDAPPRRDWSVERRVDELCAWFGRSRESSFASWLGQQVLAFHQRHSRREEQILELVDVCSEAGALAKAAELLEEIIECNQREWRHFKSLADIYLTQGRVSRALALLDQALCLFPAVRHVYSFYGEVLFTHGRHQQALSIFERATELPNTDYDDFLRLAKAQIELGADHDAIAVLSIGGRKFPEIADFADLLSRYQINSPDEDGL</sequence>